<comment type="catalytic activity">
    <reaction evidence="1">
        <text>Hydrolysis of terminal non-reducing N-acetyl-D-hexosamine residues in N-acetyl-beta-D-hexosaminides.</text>
        <dbReference type="EC" id="3.2.1.52"/>
    </reaction>
</comment>
<dbReference type="AlphaFoldDB" id="A0A4R2RGV6"/>
<evidence type="ECO:0000256" key="4">
    <source>
        <dbReference type="ARBA" id="ARBA00022801"/>
    </source>
</evidence>
<accession>A0A4R2RGV6</accession>
<name>A0A4R2RGV6_9RHOB</name>
<reference evidence="7 8" key="1">
    <citation type="submission" date="2019-03" db="EMBL/GenBank/DDBJ databases">
        <title>Genomic Encyclopedia of Type Strains, Phase IV (KMG-IV): sequencing the most valuable type-strain genomes for metagenomic binning, comparative biology and taxonomic classification.</title>
        <authorList>
            <person name="Goeker M."/>
        </authorList>
    </citation>
    <scope>NUCLEOTIDE SEQUENCE [LARGE SCALE GENOMIC DNA]</scope>
    <source>
        <strain evidence="7 8">DSM 24766</strain>
    </source>
</reference>
<evidence type="ECO:0000313" key="8">
    <source>
        <dbReference type="Proteomes" id="UP000295050"/>
    </source>
</evidence>
<evidence type="ECO:0000256" key="1">
    <source>
        <dbReference type="ARBA" id="ARBA00001231"/>
    </source>
</evidence>
<dbReference type="InterPro" id="IPR017853">
    <property type="entry name" value="GH"/>
</dbReference>
<evidence type="ECO:0000256" key="2">
    <source>
        <dbReference type="ARBA" id="ARBA00005336"/>
    </source>
</evidence>
<protein>
    <recommendedName>
        <fullName evidence="3">beta-N-acetylhexosaminidase</fullName>
        <ecNumber evidence="3">3.2.1.52</ecNumber>
    </recommendedName>
</protein>
<dbReference type="InterPro" id="IPR001764">
    <property type="entry name" value="Glyco_hydro_3_N"/>
</dbReference>
<keyword evidence="8" id="KW-1185">Reference proteome</keyword>
<dbReference type="RefSeq" id="WP_165910138.1">
    <property type="nucleotide sequence ID" value="NZ_SLXU01000003.1"/>
</dbReference>
<comment type="similarity">
    <text evidence="2">Belongs to the glycosyl hydrolase 3 family.</text>
</comment>
<dbReference type="InterPro" id="IPR050226">
    <property type="entry name" value="NagZ_Beta-hexosaminidase"/>
</dbReference>
<dbReference type="SUPFAM" id="SSF51445">
    <property type="entry name" value="(Trans)glycosidases"/>
    <property type="match status" value="1"/>
</dbReference>
<gene>
    <name evidence="7" type="ORF">EV663_103171</name>
</gene>
<feature type="domain" description="Glycoside hydrolase family 3 N-terminal" evidence="6">
    <location>
        <begin position="30"/>
        <end position="291"/>
    </location>
</feature>
<organism evidence="7 8">
    <name type="scientific">Rhodovulum bhavnagarense</name>
    <dbReference type="NCBI Taxonomy" id="992286"/>
    <lineage>
        <taxon>Bacteria</taxon>
        <taxon>Pseudomonadati</taxon>
        <taxon>Pseudomonadota</taxon>
        <taxon>Alphaproteobacteria</taxon>
        <taxon>Rhodobacterales</taxon>
        <taxon>Paracoccaceae</taxon>
        <taxon>Rhodovulum</taxon>
    </lineage>
</organism>
<keyword evidence="4" id="KW-0378">Hydrolase</keyword>
<dbReference type="EC" id="3.2.1.52" evidence="3"/>
<dbReference type="PANTHER" id="PTHR30480:SF13">
    <property type="entry name" value="BETA-HEXOSAMINIDASE"/>
    <property type="match status" value="1"/>
</dbReference>
<dbReference type="Gene3D" id="3.20.20.300">
    <property type="entry name" value="Glycoside hydrolase, family 3, N-terminal domain"/>
    <property type="match status" value="1"/>
</dbReference>
<evidence type="ECO:0000259" key="6">
    <source>
        <dbReference type="Pfam" id="PF00933"/>
    </source>
</evidence>
<comment type="caution">
    <text evidence="7">The sequence shown here is derived from an EMBL/GenBank/DDBJ whole genome shotgun (WGS) entry which is preliminary data.</text>
</comment>
<dbReference type="Proteomes" id="UP000295050">
    <property type="component" value="Unassembled WGS sequence"/>
</dbReference>
<proteinExistence type="inferred from homology"/>
<sequence>MSAGAFIAGCAGPVLGADERAFFAAADPFGFILFARNIEDPEQLRGLTCALRDAVGRDAPILIDQEGGRVQRMGPPFWREWGPALDQIAQVGPGQAARSMYLRARLIAAELAEVGIDTNCAPLADLARPETHPILKNRCYGSEPVSVIGAARATAEGLLAGGVLPVLKHIPGHGRASVDSHVDLPRVSAPRATLEAEDFVPFRALADLPFAMTAHIVFDAVDEMRPITTSPEGIALIRDGIGFDGFLMSDDISMQALTGPIAARCVASLRAGCDAILHCNGDLAEMEVVAEESGVLSRESAVRAARALVRRHPPEPFDIRGFEAELEALLQGTVHG</sequence>
<dbReference type="Pfam" id="PF00933">
    <property type="entry name" value="Glyco_hydro_3"/>
    <property type="match status" value="1"/>
</dbReference>
<evidence type="ECO:0000313" key="7">
    <source>
        <dbReference type="EMBL" id="TCP61984.1"/>
    </source>
</evidence>
<dbReference type="GO" id="GO:0009254">
    <property type="term" value="P:peptidoglycan turnover"/>
    <property type="evidence" value="ECO:0007669"/>
    <property type="project" value="TreeGrafter"/>
</dbReference>
<dbReference type="GO" id="GO:0004563">
    <property type="term" value="F:beta-N-acetylhexosaminidase activity"/>
    <property type="evidence" value="ECO:0007669"/>
    <property type="project" value="UniProtKB-EC"/>
</dbReference>
<dbReference type="PANTHER" id="PTHR30480">
    <property type="entry name" value="BETA-HEXOSAMINIDASE-RELATED"/>
    <property type="match status" value="1"/>
</dbReference>
<dbReference type="InterPro" id="IPR036962">
    <property type="entry name" value="Glyco_hydro_3_N_sf"/>
</dbReference>
<keyword evidence="5" id="KW-0326">Glycosidase</keyword>
<evidence type="ECO:0000256" key="5">
    <source>
        <dbReference type="ARBA" id="ARBA00023295"/>
    </source>
</evidence>
<dbReference type="GO" id="GO:0005975">
    <property type="term" value="P:carbohydrate metabolic process"/>
    <property type="evidence" value="ECO:0007669"/>
    <property type="project" value="InterPro"/>
</dbReference>
<evidence type="ECO:0000256" key="3">
    <source>
        <dbReference type="ARBA" id="ARBA00012663"/>
    </source>
</evidence>
<dbReference type="EMBL" id="SLXU01000003">
    <property type="protein sequence ID" value="TCP61984.1"/>
    <property type="molecule type" value="Genomic_DNA"/>
</dbReference>